<comment type="caution">
    <text evidence="7">The sequence shown here is derived from an EMBL/GenBank/DDBJ whole genome shotgun (WGS) entry which is preliminary data.</text>
</comment>
<dbReference type="Proteomes" id="UP000706039">
    <property type="component" value="Unassembled WGS sequence"/>
</dbReference>
<name>A0ABS7PY76_9SPHN</name>
<sequence>MTPSPSEPTGWARLLRRIERWAGRSADAEDLLQTAYVRLYTARATSEVKEPAGFIYRAAVNAGIDHARQDRQLHDRFDIDHDGALLRDAAPMPDEVLASRQRLDRVREGMAKLPPRSQEIFMMHRLEGLKYREIAERVGISQSAVEKHIARAALFLTDWSEGW</sequence>
<dbReference type="Pfam" id="PF04542">
    <property type="entry name" value="Sigma70_r2"/>
    <property type="match status" value="1"/>
</dbReference>
<dbReference type="Gene3D" id="1.10.1740.10">
    <property type="match status" value="1"/>
</dbReference>
<dbReference type="InterPro" id="IPR007627">
    <property type="entry name" value="RNA_pol_sigma70_r2"/>
</dbReference>
<dbReference type="PANTHER" id="PTHR43133:SF63">
    <property type="entry name" value="RNA POLYMERASE SIGMA FACTOR FECI-RELATED"/>
    <property type="match status" value="1"/>
</dbReference>
<reference evidence="7 8" key="1">
    <citation type="submission" date="2021-08" db="EMBL/GenBank/DDBJ databases">
        <authorList>
            <person name="Tuo L."/>
        </authorList>
    </citation>
    <scope>NUCLEOTIDE SEQUENCE [LARGE SCALE GENOMIC DNA]</scope>
    <source>
        <strain evidence="7 8">JCM 31229</strain>
    </source>
</reference>
<evidence type="ECO:0000259" key="6">
    <source>
        <dbReference type="Pfam" id="PF08281"/>
    </source>
</evidence>
<organism evidence="7 8">
    <name type="scientific">Sphingomonas colocasiae</name>
    <dbReference type="NCBI Taxonomy" id="1848973"/>
    <lineage>
        <taxon>Bacteria</taxon>
        <taxon>Pseudomonadati</taxon>
        <taxon>Pseudomonadota</taxon>
        <taxon>Alphaproteobacteria</taxon>
        <taxon>Sphingomonadales</taxon>
        <taxon>Sphingomonadaceae</taxon>
        <taxon>Sphingomonas</taxon>
    </lineage>
</organism>
<evidence type="ECO:0000256" key="3">
    <source>
        <dbReference type="ARBA" id="ARBA00023082"/>
    </source>
</evidence>
<accession>A0ABS7PY76</accession>
<evidence type="ECO:0000256" key="1">
    <source>
        <dbReference type="ARBA" id="ARBA00010641"/>
    </source>
</evidence>
<dbReference type="EMBL" id="JAINVV010000012">
    <property type="protein sequence ID" value="MBY8825600.1"/>
    <property type="molecule type" value="Genomic_DNA"/>
</dbReference>
<dbReference type="SUPFAM" id="SSF88946">
    <property type="entry name" value="Sigma2 domain of RNA polymerase sigma factors"/>
    <property type="match status" value="1"/>
</dbReference>
<evidence type="ECO:0000313" key="8">
    <source>
        <dbReference type="Proteomes" id="UP000706039"/>
    </source>
</evidence>
<keyword evidence="2" id="KW-0805">Transcription regulation</keyword>
<dbReference type="NCBIfam" id="TIGR02937">
    <property type="entry name" value="sigma70-ECF"/>
    <property type="match status" value="1"/>
</dbReference>
<comment type="similarity">
    <text evidence="1">Belongs to the sigma-70 factor family. ECF subfamily.</text>
</comment>
<keyword evidence="3" id="KW-0731">Sigma factor</keyword>
<dbReference type="InterPro" id="IPR014284">
    <property type="entry name" value="RNA_pol_sigma-70_dom"/>
</dbReference>
<proteinExistence type="inferred from homology"/>
<dbReference type="InterPro" id="IPR036388">
    <property type="entry name" value="WH-like_DNA-bd_sf"/>
</dbReference>
<keyword evidence="8" id="KW-1185">Reference proteome</keyword>
<evidence type="ECO:0000313" key="7">
    <source>
        <dbReference type="EMBL" id="MBY8825600.1"/>
    </source>
</evidence>
<evidence type="ECO:0000256" key="4">
    <source>
        <dbReference type="ARBA" id="ARBA00023163"/>
    </source>
</evidence>
<dbReference type="InterPro" id="IPR013249">
    <property type="entry name" value="RNA_pol_sigma70_r4_t2"/>
</dbReference>
<dbReference type="Gene3D" id="1.10.10.10">
    <property type="entry name" value="Winged helix-like DNA-binding domain superfamily/Winged helix DNA-binding domain"/>
    <property type="match status" value="1"/>
</dbReference>
<dbReference type="CDD" id="cd06171">
    <property type="entry name" value="Sigma70_r4"/>
    <property type="match status" value="1"/>
</dbReference>
<dbReference type="Pfam" id="PF08281">
    <property type="entry name" value="Sigma70_r4_2"/>
    <property type="match status" value="1"/>
</dbReference>
<dbReference type="PANTHER" id="PTHR43133">
    <property type="entry name" value="RNA POLYMERASE ECF-TYPE SIGMA FACTO"/>
    <property type="match status" value="1"/>
</dbReference>
<dbReference type="SUPFAM" id="SSF88659">
    <property type="entry name" value="Sigma3 and sigma4 domains of RNA polymerase sigma factors"/>
    <property type="match status" value="1"/>
</dbReference>
<gene>
    <name evidence="7" type="ORF">K7G82_25080</name>
</gene>
<evidence type="ECO:0000256" key="2">
    <source>
        <dbReference type="ARBA" id="ARBA00023015"/>
    </source>
</evidence>
<dbReference type="InterPro" id="IPR039425">
    <property type="entry name" value="RNA_pol_sigma-70-like"/>
</dbReference>
<dbReference type="InterPro" id="IPR013324">
    <property type="entry name" value="RNA_pol_sigma_r3/r4-like"/>
</dbReference>
<keyword evidence="4" id="KW-0804">Transcription</keyword>
<evidence type="ECO:0000259" key="5">
    <source>
        <dbReference type="Pfam" id="PF04542"/>
    </source>
</evidence>
<dbReference type="InterPro" id="IPR013325">
    <property type="entry name" value="RNA_pol_sigma_r2"/>
</dbReference>
<feature type="domain" description="RNA polymerase sigma-70 region 2" evidence="5">
    <location>
        <begin position="14"/>
        <end position="71"/>
    </location>
</feature>
<protein>
    <submittedName>
        <fullName evidence="7">RNA polymerase sigma factor</fullName>
    </submittedName>
</protein>
<feature type="domain" description="RNA polymerase sigma factor 70 region 4 type 2" evidence="6">
    <location>
        <begin position="104"/>
        <end position="153"/>
    </location>
</feature>